<dbReference type="EMBL" id="PVNG01000015">
    <property type="protein sequence ID" value="PRX61468.1"/>
    <property type="molecule type" value="Genomic_DNA"/>
</dbReference>
<gene>
    <name evidence="1" type="ORF">B0I32_115325</name>
</gene>
<dbReference type="AlphaFoldDB" id="A0A2T0MSM4"/>
<dbReference type="Proteomes" id="UP000238312">
    <property type="component" value="Unassembled WGS sequence"/>
</dbReference>
<name>A0A2T0MSM4_9ACTN</name>
<reference evidence="1 2" key="1">
    <citation type="submission" date="2018-03" db="EMBL/GenBank/DDBJ databases">
        <title>Genomic Encyclopedia of Type Strains, Phase III (KMG-III): the genomes of soil and plant-associated and newly described type strains.</title>
        <authorList>
            <person name="Whitman W."/>
        </authorList>
    </citation>
    <scope>NUCLEOTIDE SEQUENCE [LARGE SCALE GENOMIC DNA]</scope>
    <source>
        <strain evidence="1 2">CGMCC 4.7104</strain>
    </source>
</reference>
<sequence length="35" mass="3608">MAKALMSLAQESGPANVGHPLEGPAPRAFVTFKAL</sequence>
<proteinExistence type="predicted"/>
<keyword evidence="2" id="KW-1185">Reference proteome</keyword>
<evidence type="ECO:0000313" key="2">
    <source>
        <dbReference type="Proteomes" id="UP000238312"/>
    </source>
</evidence>
<organism evidence="1 2">
    <name type="scientific">Nonomuraea fuscirosea</name>
    <dbReference type="NCBI Taxonomy" id="1291556"/>
    <lineage>
        <taxon>Bacteria</taxon>
        <taxon>Bacillati</taxon>
        <taxon>Actinomycetota</taxon>
        <taxon>Actinomycetes</taxon>
        <taxon>Streptosporangiales</taxon>
        <taxon>Streptosporangiaceae</taxon>
        <taxon>Nonomuraea</taxon>
    </lineage>
</organism>
<protein>
    <submittedName>
        <fullName evidence="1">Uncharacterized protein</fullName>
    </submittedName>
</protein>
<comment type="caution">
    <text evidence="1">The sequence shown here is derived from an EMBL/GenBank/DDBJ whole genome shotgun (WGS) entry which is preliminary data.</text>
</comment>
<accession>A0A2T0MSM4</accession>
<evidence type="ECO:0000313" key="1">
    <source>
        <dbReference type="EMBL" id="PRX61468.1"/>
    </source>
</evidence>